<dbReference type="Proteomes" id="UP001152561">
    <property type="component" value="Unassembled WGS sequence"/>
</dbReference>
<reference evidence="2" key="1">
    <citation type="journal article" date="2023" name="Proc. Natl. Acad. Sci. U.S.A.">
        <title>Genomic and structural basis for evolution of tropane alkaloid biosynthesis.</title>
        <authorList>
            <person name="Wanga Y.-J."/>
            <person name="Taina T."/>
            <person name="Yua J.-Y."/>
            <person name="Lia J."/>
            <person name="Xua B."/>
            <person name="Chenc J."/>
            <person name="D'Auriad J.C."/>
            <person name="Huanga J.-P."/>
            <person name="Huanga S.-X."/>
        </authorList>
    </citation>
    <scope>NUCLEOTIDE SEQUENCE [LARGE SCALE GENOMIC DNA]</scope>
    <source>
        <strain evidence="2">cv. KIB-2019</strain>
    </source>
</reference>
<proteinExistence type="predicted"/>
<dbReference type="EMBL" id="JAJAGQ010000016">
    <property type="protein sequence ID" value="KAJ8540440.1"/>
    <property type="molecule type" value="Genomic_DNA"/>
</dbReference>
<dbReference type="AlphaFoldDB" id="A0A9Q1LQ45"/>
<evidence type="ECO:0000313" key="2">
    <source>
        <dbReference type="Proteomes" id="UP001152561"/>
    </source>
</evidence>
<protein>
    <submittedName>
        <fullName evidence="1">Uncharacterized protein</fullName>
    </submittedName>
</protein>
<name>A0A9Q1LQ45_9SOLA</name>
<organism evidence="1 2">
    <name type="scientific">Anisodus acutangulus</name>
    <dbReference type="NCBI Taxonomy" id="402998"/>
    <lineage>
        <taxon>Eukaryota</taxon>
        <taxon>Viridiplantae</taxon>
        <taxon>Streptophyta</taxon>
        <taxon>Embryophyta</taxon>
        <taxon>Tracheophyta</taxon>
        <taxon>Spermatophyta</taxon>
        <taxon>Magnoliopsida</taxon>
        <taxon>eudicotyledons</taxon>
        <taxon>Gunneridae</taxon>
        <taxon>Pentapetalae</taxon>
        <taxon>asterids</taxon>
        <taxon>lamiids</taxon>
        <taxon>Solanales</taxon>
        <taxon>Solanaceae</taxon>
        <taxon>Solanoideae</taxon>
        <taxon>Hyoscyameae</taxon>
        <taxon>Anisodus</taxon>
    </lineage>
</organism>
<keyword evidence="2" id="KW-1185">Reference proteome</keyword>
<gene>
    <name evidence="1" type="ORF">K7X08_030359</name>
</gene>
<comment type="caution">
    <text evidence="1">The sequence shown here is derived from an EMBL/GenBank/DDBJ whole genome shotgun (WGS) entry which is preliminary data.</text>
</comment>
<accession>A0A9Q1LQ45</accession>
<sequence length="126" mass="14883">MRNQLKQTLKPIEKFTCTLPLIHIAVRQPHYMIVRCCFYKFQSEKRFETYKYLMILLGPWQMVPSDFRLWGRPMYSSRFRLASSSCFGDAATWSLELILLFPASVDHQLMQMLKLVLVELQGMVIS</sequence>
<evidence type="ECO:0000313" key="1">
    <source>
        <dbReference type="EMBL" id="KAJ8540440.1"/>
    </source>
</evidence>